<feature type="transmembrane region" description="Helical" evidence="10">
    <location>
        <begin position="221"/>
        <end position="242"/>
    </location>
</feature>
<feature type="transmembrane region" description="Helical" evidence="10">
    <location>
        <begin position="20"/>
        <end position="42"/>
    </location>
</feature>
<keyword evidence="3" id="KW-0050">Antiport</keyword>
<organism evidence="11 12">
    <name type="scientific">Luteolibacter pohnpeiensis</name>
    <dbReference type="NCBI Taxonomy" id="454153"/>
    <lineage>
        <taxon>Bacteria</taxon>
        <taxon>Pseudomonadati</taxon>
        <taxon>Verrucomicrobiota</taxon>
        <taxon>Verrucomicrobiia</taxon>
        <taxon>Verrucomicrobiales</taxon>
        <taxon>Verrucomicrobiaceae</taxon>
        <taxon>Luteolibacter</taxon>
    </lineage>
</organism>
<feature type="transmembrane region" description="Helical" evidence="10">
    <location>
        <begin position="189"/>
        <end position="209"/>
    </location>
</feature>
<dbReference type="GO" id="GO:0006811">
    <property type="term" value="P:monoatomic ion transport"/>
    <property type="evidence" value="ECO:0007669"/>
    <property type="project" value="UniProtKB-KW"/>
</dbReference>
<feature type="transmembrane region" description="Helical" evidence="10">
    <location>
        <begin position="383"/>
        <end position="402"/>
    </location>
</feature>
<feature type="transmembrane region" description="Helical" evidence="10">
    <location>
        <begin position="272"/>
        <end position="290"/>
    </location>
</feature>
<dbReference type="Pfam" id="PF01554">
    <property type="entry name" value="MatE"/>
    <property type="match status" value="2"/>
</dbReference>
<evidence type="ECO:0000256" key="5">
    <source>
        <dbReference type="ARBA" id="ARBA00022692"/>
    </source>
</evidence>
<evidence type="ECO:0000313" key="11">
    <source>
        <dbReference type="EMBL" id="MBK1882954.1"/>
    </source>
</evidence>
<evidence type="ECO:0000256" key="6">
    <source>
        <dbReference type="ARBA" id="ARBA00022989"/>
    </source>
</evidence>
<evidence type="ECO:0000256" key="7">
    <source>
        <dbReference type="ARBA" id="ARBA00023065"/>
    </source>
</evidence>
<feature type="transmembrane region" description="Helical" evidence="10">
    <location>
        <begin position="414"/>
        <end position="433"/>
    </location>
</feature>
<reference evidence="11" key="1">
    <citation type="submission" date="2021-01" db="EMBL/GenBank/DDBJ databases">
        <title>Modified the classification status of verrucomicrobia.</title>
        <authorList>
            <person name="Feng X."/>
        </authorList>
    </citation>
    <scope>NUCLEOTIDE SEQUENCE</scope>
    <source>
        <strain evidence="11">KCTC 22041</strain>
    </source>
</reference>
<dbReference type="EMBL" id="JAENIJ010000016">
    <property type="protein sequence ID" value="MBK1882954.1"/>
    <property type="molecule type" value="Genomic_DNA"/>
</dbReference>
<dbReference type="AlphaFoldDB" id="A0A934SBP0"/>
<dbReference type="Proteomes" id="UP000603141">
    <property type="component" value="Unassembled WGS sequence"/>
</dbReference>
<evidence type="ECO:0000256" key="8">
    <source>
        <dbReference type="ARBA" id="ARBA00023136"/>
    </source>
</evidence>
<keyword evidence="2" id="KW-0813">Transport</keyword>
<evidence type="ECO:0000256" key="4">
    <source>
        <dbReference type="ARBA" id="ARBA00022475"/>
    </source>
</evidence>
<evidence type="ECO:0000256" key="2">
    <source>
        <dbReference type="ARBA" id="ARBA00022448"/>
    </source>
</evidence>
<evidence type="ECO:0000313" key="12">
    <source>
        <dbReference type="Proteomes" id="UP000603141"/>
    </source>
</evidence>
<dbReference type="PANTHER" id="PTHR43298:SF2">
    <property type="entry name" value="FMN_FAD EXPORTER YEEO-RELATED"/>
    <property type="match status" value="1"/>
</dbReference>
<name>A0A934SBP0_9BACT</name>
<comment type="caution">
    <text evidence="11">The sequence shown here is derived from an EMBL/GenBank/DDBJ whole genome shotgun (WGS) entry which is preliminary data.</text>
</comment>
<evidence type="ECO:0000256" key="3">
    <source>
        <dbReference type="ARBA" id="ARBA00022449"/>
    </source>
</evidence>
<comment type="subcellular location">
    <subcellularLocation>
        <location evidence="1">Cell membrane</location>
        <topology evidence="1">Multi-pass membrane protein</topology>
    </subcellularLocation>
</comment>
<dbReference type="InterPro" id="IPR050222">
    <property type="entry name" value="MATE_MdtK"/>
</dbReference>
<feature type="transmembrane region" description="Helical" evidence="10">
    <location>
        <begin position="344"/>
        <end position="363"/>
    </location>
</feature>
<evidence type="ECO:0000256" key="9">
    <source>
        <dbReference type="ARBA" id="ARBA00031636"/>
    </source>
</evidence>
<keyword evidence="7" id="KW-0406">Ion transport</keyword>
<gene>
    <name evidence="11" type="ORF">JIN85_11045</name>
</gene>
<dbReference type="RefSeq" id="WP_200270592.1">
    <property type="nucleotide sequence ID" value="NZ_JAENIJ010000016.1"/>
</dbReference>
<accession>A0A934SBP0</accession>
<keyword evidence="8 10" id="KW-0472">Membrane</keyword>
<feature type="transmembrane region" description="Helical" evidence="10">
    <location>
        <begin position="120"/>
        <end position="146"/>
    </location>
</feature>
<dbReference type="GO" id="GO:0015297">
    <property type="term" value="F:antiporter activity"/>
    <property type="evidence" value="ECO:0007669"/>
    <property type="project" value="UniProtKB-KW"/>
</dbReference>
<dbReference type="InterPro" id="IPR002528">
    <property type="entry name" value="MATE_fam"/>
</dbReference>
<sequence>MSKPGITLEAKRRAEPEVRLAGTLGGLSLPRQVAVLAFWPLLEQILAFFVGYSDQFIAGRMDERLYDKVAVLASMGFNVYLTWFSSILQGAMATGVMALVSRATGARDQKLANQGLGQGLLLGILTGMLSTGLLLVCMPILGGMLGLSPLAQHYARDFIHVFAISCPISGAMFCINAALRGAGDTRTPFIGMCVVNLMNMALSALFVFGPAPIGGHGMAGIAAGTLCGWATGLATVSVILAVKSGILNWTIDGLRPCATVMRRIARVGSPQAIEITCMWAIQLFGVHAISRMLGDAALGAHFITIRMESMSLLPGFAIATAGSALVGQYLGAGSKEMAVRSVRLCWKIAAILMGSIAVGIFVFRRPMIDLLAPGSEIFQQLAGPAVVVCAFSQPFAATCVLLKTSMRTAGATALVMRCSFVSMAFYRVLLVLLCQSQPWFSLHFVWLIFGADLATQSMILSWAHFRGKWLEAKV</sequence>
<dbReference type="GO" id="GO:0005886">
    <property type="term" value="C:plasma membrane"/>
    <property type="evidence" value="ECO:0007669"/>
    <property type="project" value="UniProtKB-SubCell"/>
</dbReference>
<feature type="transmembrane region" description="Helical" evidence="10">
    <location>
        <begin position="158"/>
        <end position="177"/>
    </location>
</feature>
<dbReference type="GO" id="GO:0042910">
    <property type="term" value="F:xenobiotic transmembrane transporter activity"/>
    <property type="evidence" value="ECO:0007669"/>
    <property type="project" value="InterPro"/>
</dbReference>
<protein>
    <recommendedName>
        <fullName evidence="9">Multidrug-efflux transporter</fullName>
    </recommendedName>
</protein>
<dbReference type="NCBIfam" id="TIGR00797">
    <property type="entry name" value="matE"/>
    <property type="match status" value="1"/>
</dbReference>
<feature type="transmembrane region" description="Helical" evidence="10">
    <location>
        <begin position="439"/>
        <end position="463"/>
    </location>
</feature>
<feature type="transmembrane region" description="Helical" evidence="10">
    <location>
        <begin position="310"/>
        <end position="332"/>
    </location>
</feature>
<keyword evidence="12" id="KW-1185">Reference proteome</keyword>
<keyword evidence="5 10" id="KW-0812">Transmembrane</keyword>
<evidence type="ECO:0000256" key="10">
    <source>
        <dbReference type="SAM" id="Phobius"/>
    </source>
</evidence>
<feature type="transmembrane region" description="Helical" evidence="10">
    <location>
        <begin position="80"/>
        <end position="100"/>
    </location>
</feature>
<keyword evidence="6 10" id="KW-1133">Transmembrane helix</keyword>
<keyword evidence="4" id="KW-1003">Cell membrane</keyword>
<proteinExistence type="predicted"/>
<dbReference type="InterPro" id="IPR048279">
    <property type="entry name" value="MdtK-like"/>
</dbReference>
<dbReference type="PANTHER" id="PTHR43298">
    <property type="entry name" value="MULTIDRUG RESISTANCE PROTEIN NORM-RELATED"/>
    <property type="match status" value="1"/>
</dbReference>
<evidence type="ECO:0000256" key="1">
    <source>
        <dbReference type="ARBA" id="ARBA00004651"/>
    </source>
</evidence>
<dbReference type="PIRSF" id="PIRSF006603">
    <property type="entry name" value="DinF"/>
    <property type="match status" value="1"/>
</dbReference>